<evidence type="ECO:0000313" key="2">
    <source>
        <dbReference type="Proteomes" id="UP000236291"/>
    </source>
</evidence>
<proteinExistence type="predicted"/>
<sequence length="157" mass="18267">MAASSSKEKKNTNVNGVIIRVYVESVKTRSTKKTKSRENLRNEETMRYEHDRRALLLGRSRYLRKSASEKVPLKVPFPIVQSSPKIKSKIISYQPVRICSCSPSMETVPSLTIRGRNELKEKKEDNQYEKRKSSEKYSPLFLDKMKKILRQLSCKEI</sequence>
<evidence type="ECO:0000313" key="1">
    <source>
        <dbReference type="EMBL" id="PNX93436.1"/>
    </source>
</evidence>
<gene>
    <name evidence="1" type="ORF">L195_g016590</name>
</gene>
<dbReference type="Proteomes" id="UP000236291">
    <property type="component" value="Unassembled WGS sequence"/>
</dbReference>
<accession>A0A2K3MRP8</accession>
<dbReference type="EMBL" id="ASHM01011504">
    <property type="protein sequence ID" value="PNX93436.1"/>
    <property type="molecule type" value="Genomic_DNA"/>
</dbReference>
<protein>
    <submittedName>
        <fullName evidence="1">Uncharacterized protein</fullName>
    </submittedName>
</protein>
<organism evidence="1 2">
    <name type="scientific">Trifolium pratense</name>
    <name type="common">Red clover</name>
    <dbReference type="NCBI Taxonomy" id="57577"/>
    <lineage>
        <taxon>Eukaryota</taxon>
        <taxon>Viridiplantae</taxon>
        <taxon>Streptophyta</taxon>
        <taxon>Embryophyta</taxon>
        <taxon>Tracheophyta</taxon>
        <taxon>Spermatophyta</taxon>
        <taxon>Magnoliopsida</taxon>
        <taxon>eudicotyledons</taxon>
        <taxon>Gunneridae</taxon>
        <taxon>Pentapetalae</taxon>
        <taxon>rosids</taxon>
        <taxon>fabids</taxon>
        <taxon>Fabales</taxon>
        <taxon>Fabaceae</taxon>
        <taxon>Papilionoideae</taxon>
        <taxon>50 kb inversion clade</taxon>
        <taxon>NPAAA clade</taxon>
        <taxon>Hologalegina</taxon>
        <taxon>IRL clade</taxon>
        <taxon>Trifolieae</taxon>
        <taxon>Trifolium</taxon>
    </lineage>
</organism>
<reference evidence="1 2" key="1">
    <citation type="journal article" date="2014" name="Am. J. Bot.">
        <title>Genome assembly and annotation for red clover (Trifolium pratense; Fabaceae).</title>
        <authorList>
            <person name="Istvanek J."/>
            <person name="Jaros M."/>
            <person name="Krenek A."/>
            <person name="Repkova J."/>
        </authorList>
    </citation>
    <scope>NUCLEOTIDE SEQUENCE [LARGE SCALE GENOMIC DNA]</scope>
    <source>
        <strain evidence="2">cv. Tatra</strain>
        <tissue evidence="1">Young leaves</tissue>
    </source>
</reference>
<name>A0A2K3MRP8_TRIPR</name>
<dbReference type="AlphaFoldDB" id="A0A2K3MRP8"/>
<comment type="caution">
    <text evidence="1">The sequence shown here is derived from an EMBL/GenBank/DDBJ whole genome shotgun (WGS) entry which is preliminary data.</text>
</comment>
<reference evidence="1 2" key="2">
    <citation type="journal article" date="2017" name="Front. Plant Sci.">
        <title>Gene Classification and Mining of Molecular Markers Useful in Red Clover (Trifolium pratense) Breeding.</title>
        <authorList>
            <person name="Istvanek J."/>
            <person name="Dluhosova J."/>
            <person name="Dluhos P."/>
            <person name="Patkova L."/>
            <person name="Nedelnik J."/>
            <person name="Repkova J."/>
        </authorList>
    </citation>
    <scope>NUCLEOTIDE SEQUENCE [LARGE SCALE GENOMIC DNA]</scope>
    <source>
        <strain evidence="2">cv. Tatra</strain>
        <tissue evidence="1">Young leaves</tissue>
    </source>
</reference>